<gene>
    <name evidence="2" type="ORF">NH26_02730</name>
</gene>
<dbReference type="GO" id="GO:0005829">
    <property type="term" value="C:cytosol"/>
    <property type="evidence" value="ECO:0007669"/>
    <property type="project" value="TreeGrafter"/>
</dbReference>
<evidence type="ECO:0000313" key="3">
    <source>
        <dbReference type="Proteomes" id="UP000179797"/>
    </source>
</evidence>
<dbReference type="Proteomes" id="UP000179797">
    <property type="component" value="Unassembled WGS sequence"/>
</dbReference>
<dbReference type="NCBIfam" id="TIGR00004">
    <property type="entry name" value="Rid family detoxifying hydrolase"/>
    <property type="match status" value="1"/>
</dbReference>
<evidence type="ECO:0000256" key="1">
    <source>
        <dbReference type="ARBA" id="ARBA00010552"/>
    </source>
</evidence>
<dbReference type="Pfam" id="PF01042">
    <property type="entry name" value="Ribonuc_L-PSP"/>
    <property type="match status" value="1"/>
</dbReference>
<sequence>MKKVIFSKLAPSPLGPYSQAILNNDTLYVSGQIAIDQSTGNFVSDGIENETHQVMKNLGYVLEAAGMDYSNVVKCSIFVRDMNDFVSINNVYATYFEEATAPARETVQVARLPKDVGIEISCIAVK</sequence>
<dbReference type="AlphaFoldDB" id="A0A1S1YWD7"/>
<evidence type="ECO:0000313" key="2">
    <source>
        <dbReference type="EMBL" id="OHX65339.1"/>
    </source>
</evidence>
<dbReference type="SUPFAM" id="SSF55298">
    <property type="entry name" value="YjgF-like"/>
    <property type="match status" value="1"/>
</dbReference>
<accession>A0A1S1YWD7</accession>
<reference evidence="2 3" key="1">
    <citation type="journal article" date="2012" name="Int. J. Syst. Evol. Microbiol.">
        <title>Flammeovirga pacifica sp. nov., isolated from deep-sea sediment.</title>
        <authorList>
            <person name="Xu H."/>
            <person name="Fu Y."/>
            <person name="Yang N."/>
            <person name="Ding Z."/>
            <person name="Lai Q."/>
            <person name="Zeng R."/>
        </authorList>
    </citation>
    <scope>NUCLEOTIDE SEQUENCE [LARGE SCALE GENOMIC DNA]</scope>
    <source>
        <strain evidence="3">DSM 24597 / LMG 26175 / WPAGA1</strain>
    </source>
</reference>
<dbReference type="FunFam" id="3.30.1330.40:FF:000001">
    <property type="entry name" value="L-PSP family endoribonuclease"/>
    <property type="match status" value="1"/>
</dbReference>
<keyword evidence="3" id="KW-1185">Reference proteome</keyword>
<dbReference type="PANTHER" id="PTHR11803">
    <property type="entry name" value="2-IMINOBUTANOATE/2-IMINOPROPANOATE DEAMINASE RIDA"/>
    <property type="match status" value="1"/>
</dbReference>
<proteinExistence type="inferred from homology"/>
<dbReference type="InterPro" id="IPR035959">
    <property type="entry name" value="RutC-like_sf"/>
</dbReference>
<comment type="similarity">
    <text evidence="1">Belongs to the RutC family.</text>
</comment>
<organism evidence="2 3">
    <name type="scientific">Flammeovirga pacifica</name>
    <dbReference type="NCBI Taxonomy" id="915059"/>
    <lineage>
        <taxon>Bacteria</taxon>
        <taxon>Pseudomonadati</taxon>
        <taxon>Bacteroidota</taxon>
        <taxon>Cytophagia</taxon>
        <taxon>Cytophagales</taxon>
        <taxon>Flammeovirgaceae</taxon>
        <taxon>Flammeovirga</taxon>
    </lineage>
</organism>
<dbReference type="GO" id="GO:0019239">
    <property type="term" value="F:deaminase activity"/>
    <property type="evidence" value="ECO:0007669"/>
    <property type="project" value="TreeGrafter"/>
</dbReference>
<dbReference type="InterPro" id="IPR006056">
    <property type="entry name" value="RidA"/>
</dbReference>
<dbReference type="STRING" id="915059.NH26_02730"/>
<dbReference type="CDD" id="cd00448">
    <property type="entry name" value="YjgF_YER057c_UK114_family"/>
    <property type="match status" value="1"/>
</dbReference>
<comment type="caution">
    <text evidence="2">The sequence shown here is derived from an EMBL/GenBank/DDBJ whole genome shotgun (WGS) entry which is preliminary data.</text>
</comment>
<dbReference type="PANTHER" id="PTHR11803:SF58">
    <property type="entry name" value="PROTEIN HMF1-RELATED"/>
    <property type="match status" value="1"/>
</dbReference>
<name>A0A1S1YWD7_FLAPC</name>
<dbReference type="EMBL" id="JRYR02000001">
    <property type="protein sequence ID" value="OHX65339.1"/>
    <property type="molecule type" value="Genomic_DNA"/>
</dbReference>
<dbReference type="OrthoDB" id="9803101at2"/>
<dbReference type="RefSeq" id="WP_044223918.1">
    <property type="nucleotide sequence ID" value="NZ_JRYR02000001.1"/>
</dbReference>
<dbReference type="InterPro" id="IPR006175">
    <property type="entry name" value="YjgF/YER057c/UK114"/>
</dbReference>
<dbReference type="Gene3D" id="3.30.1330.40">
    <property type="entry name" value="RutC-like"/>
    <property type="match status" value="1"/>
</dbReference>
<protein>
    <submittedName>
        <fullName evidence="2">Reactive intermediate/imine deaminase</fullName>
    </submittedName>
</protein>